<feature type="region of interest" description="Disordered" evidence="23">
    <location>
        <begin position="132"/>
        <end position="155"/>
    </location>
</feature>
<feature type="compositionally biased region" description="Polar residues" evidence="23">
    <location>
        <begin position="195"/>
        <end position="217"/>
    </location>
</feature>
<keyword evidence="9" id="KW-0479">Metal-binding</keyword>
<evidence type="ECO:0000256" key="18">
    <source>
        <dbReference type="ARBA" id="ARBA00023125"/>
    </source>
</evidence>
<feature type="compositionally biased region" description="Low complexity" evidence="23">
    <location>
        <begin position="234"/>
        <end position="252"/>
    </location>
</feature>
<evidence type="ECO:0000313" key="28">
    <source>
        <dbReference type="EMBL" id="KAG7662477.1"/>
    </source>
</evidence>
<dbReference type="GO" id="GO:0004519">
    <property type="term" value="F:endonuclease activity"/>
    <property type="evidence" value="ECO:0007669"/>
    <property type="project" value="UniProtKB-KW"/>
</dbReference>
<keyword evidence="19" id="KW-0234">DNA repair</keyword>
<evidence type="ECO:0000259" key="27">
    <source>
        <dbReference type="Pfam" id="PF21123"/>
    </source>
</evidence>
<dbReference type="InterPro" id="IPR047187">
    <property type="entry name" value="SF1_C_Upf1"/>
</dbReference>
<evidence type="ECO:0000256" key="11">
    <source>
        <dbReference type="ARBA" id="ARBA00022759"/>
    </source>
</evidence>
<dbReference type="Pfam" id="PF13087">
    <property type="entry name" value="AAA_12"/>
    <property type="match status" value="1"/>
</dbReference>
<dbReference type="InterPro" id="IPR050534">
    <property type="entry name" value="Coronavir_polyprotein_1ab"/>
</dbReference>
<feature type="domain" description="DNA2/NAM7 helicase-like C-terminal" evidence="26">
    <location>
        <begin position="1177"/>
        <end position="1382"/>
    </location>
</feature>
<dbReference type="InterPro" id="IPR048459">
    <property type="entry name" value="DNA2_Rift"/>
</dbReference>
<evidence type="ECO:0000259" key="26">
    <source>
        <dbReference type="Pfam" id="PF13087"/>
    </source>
</evidence>
<dbReference type="CDD" id="cd18041">
    <property type="entry name" value="DEXXQc_DNA2"/>
    <property type="match status" value="1"/>
</dbReference>
<evidence type="ECO:0000259" key="25">
    <source>
        <dbReference type="Pfam" id="PF13086"/>
    </source>
</evidence>
<feature type="compositionally biased region" description="Polar residues" evidence="23">
    <location>
        <begin position="8"/>
        <end position="25"/>
    </location>
</feature>
<protein>
    <recommendedName>
        <fullName evidence="5">DNA replication ATP-dependent helicase/nuclease DNA2</fullName>
        <ecNumber evidence="4">3.6.4.12</ecNumber>
    </recommendedName>
</protein>
<dbReference type="GO" id="GO:0051539">
    <property type="term" value="F:4 iron, 4 sulfur cluster binding"/>
    <property type="evidence" value="ECO:0007669"/>
    <property type="project" value="UniProtKB-KW"/>
</dbReference>
<keyword evidence="13" id="KW-0378">Hydrolase</keyword>
<dbReference type="GO" id="GO:0003677">
    <property type="term" value="F:DNA binding"/>
    <property type="evidence" value="ECO:0007669"/>
    <property type="project" value="UniProtKB-KW"/>
</dbReference>
<feature type="region of interest" description="Disordered" evidence="23">
    <location>
        <begin position="286"/>
        <end position="321"/>
    </location>
</feature>
<dbReference type="GO" id="GO:0006281">
    <property type="term" value="P:DNA repair"/>
    <property type="evidence" value="ECO:0007669"/>
    <property type="project" value="UniProtKB-KW"/>
</dbReference>
<evidence type="ECO:0000256" key="21">
    <source>
        <dbReference type="ARBA" id="ARBA00023268"/>
    </source>
</evidence>
<feature type="compositionally biased region" description="Polar residues" evidence="23">
    <location>
        <begin position="287"/>
        <end position="301"/>
    </location>
</feature>
<evidence type="ECO:0000256" key="17">
    <source>
        <dbReference type="ARBA" id="ARBA00023014"/>
    </source>
</evidence>
<dbReference type="InterPro" id="IPR041679">
    <property type="entry name" value="DNA2/NAM7-like_C"/>
</dbReference>
<dbReference type="GO" id="GO:0016787">
    <property type="term" value="F:hydrolase activity"/>
    <property type="evidence" value="ECO:0007669"/>
    <property type="project" value="UniProtKB-KW"/>
</dbReference>
<dbReference type="GO" id="GO:0043139">
    <property type="term" value="F:5'-3' DNA helicase activity"/>
    <property type="evidence" value="ECO:0007669"/>
    <property type="project" value="TreeGrafter"/>
</dbReference>
<evidence type="ECO:0000256" key="2">
    <source>
        <dbReference type="ARBA" id="ARBA00004123"/>
    </source>
</evidence>
<evidence type="ECO:0000256" key="19">
    <source>
        <dbReference type="ARBA" id="ARBA00023204"/>
    </source>
</evidence>
<feature type="domain" description="DNA2 rift barrel" evidence="27">
    <location>
        <begin position="815"/>
        <end position="895"/>
    </location>
</feature>
<evidence type="ECO:0000256" key="16">
    <source>
        <dbReference type="ARBA" id="ARBA00023004"/>
    </source>
</evidence>
<keyword evidence="14" id="KW-0347">Helicase</keyword>
<keyword evidence="15" id="KW-0067">ATP-binding</keyword>
<evidence type="ECO:0000256" key="13">
    <source>
        <dbReference type="ARBA" id="ARBA00022801"/>
    </source>
</evidence>
<keyword evidence="12" id="KW-0227">DNA damage</keyword>
<keyword evidence="6" id="KW-0004">4Fe-4S</keyword>
<dbReference type="CDD" id="cd18808">
    <property type="entry name" value="SF1_C_Upf1"/>
    <property type="match status" value="1"/>
</dbReference>
<keyword evidence="17" id="KW-0411">Iron-sulfur</keyword>
<keyword evidence="18" id="KW-0238">DNA-binding</keyword>
<evidence type="ECO:0000256" key="15">
    <source>
        <dbReference type="ARBA" id="ARBA00022840"/>
    </source>
</evidence>
<dbReference type="Pfam" id="PF21123">
    <property type="entry name" value="Dna2_Rift"/>
    <property type="match status" value="1"/>
</dbReference>
<feature type="domain" description="DNA2/NAM7 helicase helicase" evidence="25">
    <location>
        <begin position="997"/>
        <end position="1082"/>
    </location>
</feature>
<dbReference type="GO" id="GO:0005524">
    <property type="term" value="F:ATP binding"/>
    <property type="evidence" value="ECO:0007669"/>
    <property type="project" value="UniProtKB-KW"/>
</dbReference>
<comment type="similarity">
    <text evidence="3">Belongs to the DNA2/NAM7 helicase family.</text>
</comment>
<evidence type="ECO:0000256" key="23">
    <source>
        <dbReference type="SAM" id="MobiDB-lite"/>
    </source>
</evidence>
<dbReference type="Pfam" id="PF13086">
    <property type="entry name" value="AAA_11"/>
    <property type="match status" value="2"/>
</dbReference>
<keyword evidence="7" id="KW-0235">DNA replication</keyword>
<evidence type="ECO:0000256" key="7">
    <source>
        <dbReference type="ARBA" id="ARBA00022705"/>
    </source>
</evidence>
<dbReference type="InterPro" id="IPR014808">
    <property type="entry name" value="DNA_replication_fac_Dna2_N"/>
</dbReference>
<keyword evidence="29" id="KW-1185">Reference proteome</keyword>
<keyword evidence="8" id="KW-0540">Nuclease</keyword>
<dbReference type="GO" id="GO:0017116">
    <property type="term" value="F:single-stranded DNA helicase activity"/>
    <property type="evidence" value="ECO:0007669"/>
    <property type="project" value="InterPro"/>
</dbReference>
<evidence type="ECO:0000256" key="1">
    <source>
        <dbReference type="ARBA" id="ARBA00001966"/>
    </source>
</evidence>
<dbReference type="GO" id="GO:0006260">
    <property type="term" value="P:DNA replication"/>
    <property type="evidence" value="ECO:0007669"/>
    <property type="project" value="UniProtKB-KW"/>
</dbReference>
<sequence length="1457" mass="165528">MNKDTSTNKRLGPSTTTDKNNNHESIQPVKRPKKISYFQPVNRLTNTTTTAAIPSVAQVIKPIDPNTFNSIVNPVQEVSSTQKRLSASNNENKLGFLIPDQSSDDTSFDGVRWKESPKTTKLHRLDKIPSSPLKSIAKSTPSIVPKQSDESVNEQTSHVLSKYGIYDARNNVTKPVSKAHSDLSYQSHQTKHKNSQCTTRSKSCNNSSKPTSLSGTLRNWIDKFEHSPTPTNDATPITTATEATTPATTNIEDNLFSTNDNRSSYSDDPFSDDDSELVHALHKMTQAVPSSPIQESPTKKASPSPSSISSFSDSDDPFSDDDSELMAVIRQPTQNPPRSASTPISPIECKKACATSGPAISATQAQFTKSFQEGMKNFEQLQIEKPSYEQRDEPIVKLAYKRSSFKRYMITKIIEQTYGTPPKRQLILETIDGENEEKICRFIVRGEYSELEFEPKDIIHIIITEPSKPNLIDDHNNLLIWNPDILLSVTTIAQQIICPRKSVIQARYKFPAQSSIPIIVGEVTHRIFQECVISENWTREYMNQLMEEYVHDYLLAIFSIGPELANVKTEIEKHLPYLEEWFSKYYKKPLSKENYIDEDGTNKNKEQRVMFSVDEALDIEENIWSPMFGIKGKVDITVTAKLLNKNTQGKFLIPVEIKTGREYVTHQAQASLYSLLFKDRYDLEIMSFLLVYTKESLTKKGDINKNDLKVLINLRNRVSQYFKDNASSSLPPILQSATCDRCDMQEPCMTLNHLLEDGTKEHSGINEEKYHEITKHILDNERYKTFFKYWDEIIAQEEVMMSKTGKQLWTMTSAQREAKTGKCLGSMMVVNTKESPSDKVYEYTFAKSGSNALTTQLIPSDRIIISDEDGHFAIASGTIKTITKEHIVIVTKRRIIISKEAKLKHFNQRDNQVFQSALRETSHSQQEHITSSACSNKLFRLDLDEMFYGMGLARFNILNLFLRPEIGGDEKTRKLIVDLQEPTYSPNSWQVPQKKYFNVDQIMAFQKVFTTNDYSLILGMPGTGKTTVLAELIRILVGHGKTILLASYTNSAVDNILLKLLDLDPSISMVRIGHKSRVQKKLHAYIPDVETPITTYEQYLETYMNPPIVATTCLGINDLAFQLRPKFDYCIVDEASQVSLPINLGPLRYADKFILVGDHYQLPPLVQHPDPKIRQGLSVSLFKLLAETYPESVCELTYQYRMCEDIMQLSNVLVYDNRLKCGSEAVAKQVLKLPYPDRLPGSKGWMNDVLDPEKRVLFLDHDMIESAKEVMVGDMVQNPIEAKLIHQIVNSLTGCGVTEDQIGIMSFYRAQLKLLKRTIGRQSSEIEILTADQYQGRDKECIIISLVRSNEEKRPGDLIKEWRRLNVAITRAKSKLIILGSRSTLSSADTTSTFIDFLENRGWYYLLPNNADLIYNDLIRSVNSSPRKNKQNRESQLSKRLLERNPILNNVIQDMTK</sequence>
<keyword evidence="21" id="KW-0511">Multifunctional enzyme</keyword>
<gene>
    <name evidence="28" type="ORF">J8A68_004008</name>
</gene>
<evidence type="ECO:0000256" key="6">
    <source>
        <dbReference type="ARBA" id="ARBA00022485"/>
    </source>
</evidence>
<feature type="region of interest" description="Disordered" evidence="23">
    <location>
        <begin position="176"/>
        <end position="274"/>
    </location>
</feature>
<feature type="region of interest" description="Disordered" evidence="23">
    <location>
        <begin position="1"/>
        <end position="33"/>
    </location>
</feature>
<dbReference type="PANTHER" id="PTHR43788:SF8">
    <property type="entry name" value="DNA-BINDING PROTEIN SMUBP-2"/>
    <property type="match status" value="1"/>
</dbReference>
<comment type="caution">
    <text evidence="28">The sequence shown here is derived from an EMBL/GenBank/DDBJ whole genome shotgun (WGS) entry which is preliminary data.</text>
</comment>
<feature type="domain" description="DNA2/NAM7 helicase helicase" evidence="25">
    <location>
        <begin position="1107"/>
        <end position="1167"/>
    </location>
</feature>
<dbReference type="InterPro" id="IPR041677">
    <property type="entry name" value="DNA2/NAM7_AAA_11"/>
</dbReference>
<evidence type="ECO:0000256" key="22">
    <source>
        <dbReference type="ARBA" id="ARBA00047995"/>
    </source>
</evidence>
<dbReference type="PANTHER" id="PTHR43788">
    <property type="entry name" value="DNA2/NAM7 HELICASE FAMILY MEMBER"/>
    <property type="match status" value="1"/>
</dbReference>
<feature type="domain" description="DNA replication factor Dna2 N-terminal" evidence="24">
    <location>
        <begin position="436"/>
        <end position="639"/>
    </location>
</feature>
<comment type="subcellular location">
    <subcellularLocation>
        <location evidence="2">Nucleus</location>
    </subcellularLocation>
</comment>
<evidence type="ECO:0000256" key="4">
    <source>
        <dbReference type="ARBA" id="ARBA00012551"/>
    </source>
</evidence>
<keyword evidence="16" id="KW-0408">Iron</keyword>
<dbReference type="InterPro" id="IPR026851">
    <property type="entry name" value="Dna2/JHS1_DEXXQ-box"/>
</dbReference>
<dbReference type="GeneID" id="73470808"/>
<organism evidence="28 29">
    <name type="scientific">[Candida] subhashii</name>
    <dbReference type="NCBI Taxonomy" id="561895"/>
    <lineage>
        <taxon>Eukaryota</taxon>
        <taxon>Fungi</taxon>
        <taxon>Dikarya</taxon>
        <taxon>Ascomycota</taxon>
        <taxon>Saccharomycotina</taxon>
        <taxon>Pichiomycetes</taxon>
        <taxon>Debaryomycetaceae</taxon>
        <taxon>Spathaspora</taxon>
    </lineage>
</organism>
<evidence type="ECO:0000256" key="8">
    <source>
        <dbReference type="ARBA" id="ARBA00022722"/>
    </source>
</evidence>
<evidence type="ECO:0000259" key="24">
    <source>
        <dbReference type="Pfam" id="PF08696"/>
    </source>
</evidence>
<evidence type="ECO:0000256" key="5">
    <source>
        <dbReference type="ARBA" id="ARBA00021516"/>
    </source>
</evidence>
<evidence type="ECO:0000313" key="29">
    <source>
        <dbReference type="Proteomes" id="UP000694255"/>
    </source>
</evidence>
<comment type="catalytic activity">
    <reaction evidence="22">
        <text>ATP + H2O = ADP + phosphate + H(+)</text>
        <dbReference type="Rhea" id="RHEA:13065"/>
        <dbReference type="ChEBI" id="CHEBI:15377"/>
        <dbReference type="ChEBI" id="CHEBI:15378"/>
        <dbReference type="ChEBI" id="CHEBI:30616"/>
        <dbReference type="ChEBI" id="CHEBI:43474"/>
        <dbReference type="ChEBI" id="CHEBI:456216"/>
        <dbReference type="EC" id="3.6.4.12"/>
    </reaction>
</comment>
<dbReference type="FunFam" id="3.40.50.300:FF:000789">
    <property type="entry name" value="DNA replication ATP-dependent helicase/nuclease DNA2"/>
    <property type="match status" value="1"/>
</dbReference>
<dbReference type="Proteomes" id="UP000694255">
    <property type="component" value="Unassembled WGS sequence"/>
</dbReference>
<dbReference type="EMBL" id="JAGSYN010000178">
    <property type="protein sequence ID" value="KAG7662477.1"/>
    <property type="molecule type" value="Genomic_DNA"/>
</dbReference>
<dbReference type="OrthoDB" id="6513042at2759"/>
<name>A0A8J5UL33_9ASCO</name>
<evidence type="ECO:0000256" key="10">
    <source>
        <dbReference type="ARBA" id="ARBA00022741"/>
    </source>
</evidence>
<reference evidence="28 29" key="1">
    <citation type="journal article" date="2021" name="DNA Res.">
        <title>Genome analysis of Candida subhashii reveals its hybrid nature and dual mitochondrial genome conformations.</title>
        <authorList>
            <person name="Mixao V."/>
            <person name="Hegedusova E."/>
            <person name="Saus E."/>
            <person name="Pryszcz L.P."/>
            <person name="Cillingova A."/>
            <person name="Nosek J."/>
            <person name="Gabaldon T."/>
        </authorList>
    </citation>
    <scope>NUCLEOTIDE SEQUENCE [LARGE SCALE GENOMIC DNA]</scope>
    <source>
        <strain evidence="28 29">CBS 10753</strain>
    </source>
</reference>
<feature type="compositionally biased region" description="Low complexity" evidence="23">
    <location>
        <begin position="302"/>
        <end position="312"/>
    </location>
</feature>
<dbReference type="RefSeq" id="XP_049262710.1">
    <property type="nucleotide sequence ID" value="XM_049407922.1"/>
</dbReference>
<keyword evidence="20" id="KW-0539">Nucleus</keyword>
<dbReference type="Pfam" id="PF08696">
    <property type="entry name" value="Dna2"/>
    <property type="match status" value="1"/>
</dbReference>
<evidence type="ECO:0000256" key="9">
    <source>
        <dbReference type="ARBA" id="ARBA00022723"/>
    </source>
</evidence>
<keyword evidence="10" id="KW-0547">Nucleotide-binding</keyword>
<dbReference type="GO" id="GO:0046872">
    <property type="term" value="F:metal ion binding"/>
    <property type="evidence" value="ECO:0007669"/>
    <property type="project" value="UniProtKB-KW"/>
</dbReference>
<evidence type="ECO:0000256" key="14">
    <source>
        <dbReference type="ARBA" id="ARBA00022806"/>
    </source>
</evidence>
<comment type="cofactor">
    <cofactor evidence="1">
        <name>[4Fe-4S] cluster</name>
        <dbReference type="ChEBI" id="CHEBI:49883"/>
    </cofactor>
</comment>
<accession>A0A8J5UL33</accession>
<dbReference type="GO" id="GO:0005634">
    <property type="term" value="C:nucleus"/>
    <property type="evidence" value="ECO:0007669"/>
    <property type="project" value="UniProtKB-SubCell"/>
</dbReference>
<evidence type="ECO:0000256" key="3">
    <source>
        <dbReference type="ARBA" id="ARBA00007913"/>
    </source>
</evidence>
<proteinExistence type="inferred from homology"/>
<evidence type="ECO:0000256" key="12">
    <source>
        <dbReference type="ARBA" id="ARBA00022763"/>
    </source>
</evidence>
<keyword evidence="11" id="KW-0255">Endonuclease</keyword>
<evidence type="ECO:0000256" key="20">
    <source>
        <dbReference type="ARBA" id="ARBA00023242"/>
    </source>
</evidence>
<dbReference type="EC" id="3.6.4.12" evidence="4"/>